<dbReference type="EMBL" id="PREU01000004">
    <property type="protein sequence ID" value="PPA76229.1"/>
    <property type="molecule type" value="Genomic_DNA"/>
</dbReference>
<accession>A0A2S5GTA0</accession>
<organism evidence="1 2">
    <name type="scientific">Achromobacter spanius</name>
    <dbReference type="NCBI Taxonomy" id="217203"/>
    <lineage>
        <taxon>Bacteria</taxon>
        <taxon>Pseudomonadati</taxon>
        <taxon>Pseudomonadota</taxon>
        <taxon>Betaproteobacteria</taxon>
        <taxon>Burkholderiales</taxon>
        <taxon>Alcaligenaceae</taxon>
        <taxon>Achromobacter</taxon>
    </lineage>
</organism>
<proteinExistence type="predicted"/>
<protein>
    <recommendedName>
        <fullName evidence="3">Competence protein ComA</fullName>
    </recommendedName>
</protein>
<evidence type="ECO:0000313" key="2">
    <source>
        <dbReference type="Proteomes" id="UP000239990"/>
    </source>
</evidence>
<dbReference type="Proteomes" id="UP000239990">
    <property type="component" value="Unassembled WGS sequence"/>
</dbReference>
<reference evidence="1 2" key="1">
    <citation type="submission" date="2018-02" db="EMBL/GenBank/DDBJ databases">
        <title>Draft Genome of Achromobacter spanius stain 6.</title>
        <authorList>
            <person name="Gunasekera T.S."/>
            <person name="Radwan O."/>
            <person name="Ruiz O.N."/>
        </authorList>
    </citation>
    <scope>NUCLEOTIDE SEQUENCE [LARGE SCALE GENOMIC DNA]</scope>
    <source>
        <strain evidence="1 2">6</strain>
    </source>
</reference>
<dbReference type="RefSeq" id="WP_046803434.1">
    <property type="nucleotide sequence ID" value="NZ_PREU01000004.1"/>
</dbReference>
<dbReference type="AlphaFoldDB" id="A0A2S5GTA0"/>
<evidence type="ECO:0000313" key="1">
    <source>
        <dbReference type="EMBL" id="PPA76229.1"/>
    </source>
</evidence>
<name>A0A2S5GTA0_9BURK</name>
<gene>
    <name evidence="1" type="ORF">C4E15_11210</name>
</gene>
<dbReference type="OrthoDB" id="8589403at2"/>
<sequence>MPSLWNDHAVLIDAEHVSLLSTTTAVHERLKIVHDGQPAEAVSALLASRPSVRPRWRNRVRIWLGYPWVHTVLLPWQPGLPGGDTHWCGYAQALLRERGIAIPTRVRLGPASHGQARLAVAADAVMLDALEAQLREQKWTVAACHDLLSSALHRFQRAVRTDGACLVLAEAGAVTCLWPSAQGWEDMITLQLSPGQSHASAVASAQALCDRPVMPQCAWTSTLVSPDVALPEDARWLGFPHAMLGGRTCPG</sequence>
<comment type="caution">
    <text evidence="1">The sequence shown here is derived from an EMBL/GenBank/DDBJ whole genome shotgun (WGS) entry which is preliminary data.</text>
</comment>
<evidence type="ECO:0008006" key="3">
    <source>
        <dbReference type="Google" id="ProtNLM"/>
    </source>
</evidence>